<accession>A0A383RR67</accession>
<dbReference type="InterPro" id="IPR050832">
    <property type="entry name" value="Bact_Acetyltransf"/>
</dbReference>
<dbReference type="SUPFAM" id="SSF55729">
    <property type="entry name" value="Acyl-CoA N-acyltransferases (Nat)"/>
    <property type="match status" value="1"/>
</dbReference>
<reference evidence="5" key="1">
    <citation type="submission" date="2018-08" db="EMBL/GenBank/DDBJ databases">
        <authorList>
            <person name="Blom J."/>
        </authorList>
    </citation>
    <scope>NUCLEOTIDE SEQUENCE [LARGE SCALE GENOMIC DNA]</scope>
    <source>
        <strain evidence="5">CCOS 865</strain>
    </source>
</reference>
<dbReference type="OrthoDB" id="7356080at2"/>
<dbReference type="EMBL" id="UNOZ01000007">
    <property type="protein sequence ID" value="SYX89036.1"/>
    <property type="molecule type" value="Genomic_DNA"/>
</dbReference>
<gene>
    <name evidence="4" type="ORF">CCOS865_01276</name>
</gene>
<name>A0A383RR67_9PSED</name>
<evidence type="ECO:0000256" key="1">
    <source>
        <dbReference type="ARBA" id="ARBA00022679"/>
    </source>
</evidence>
<keyword evidence="2" id="KW-0012">Acyltransferase</keyword>
<evidence type="ECO:0000259" key="3">
    <source>
        <dbReference type="PROSITE" id="PS51186"/>
    </source>
</evidence>
<organism evidence="4 5">
    <name type="scientific">Pseudomonas reidholzensis</name>
    <dbReference type="NCBI Taxonomy" id="1785162"/>
    <lineage>
        <taxon>Bacteria</taxon>
        <taxon>Pseudomonadati</taxon>
        <taxon>Pseudomonadota</taxon>
        <taxon>Gammaproteobacteria</taxon>
        <taxon>Pseudomonadales</taxon>
        <taxon>Pseudomonadaceae</taxon>
        <taxon>Pseudomonas</taxon>
    </lineage>
</organism>
<dbReference type="RefSeq" id="WP_119139198.1">
    <property type="nucleotide sequence ID" value="NZ_CBCSFL010000009.1"/>
</dbReference>
<dbReference type="PANTHER" id="PTHR43877:SF2">
    <property type="entry name" value="AMINOALKYLPHOSPHONATE N-ACETYLTRANSFERASE-RELATED"/>
    <property type="match status" value="1"/>
</dbReference>
<sequence length="149" mass="16661">MTATLRLASPSDIDLLFDIRTSVQQNHLSREQMQAMGITPAAIGDAIRAAPCVWIAELQGEAAGFAMVDIDDGELFALFVRPHLEGKGVGRLLLQQAEESLFQRHETIHLTTDADEAMRAVGFYRRHGWAWAGAVDDRDARFEKRRVTR</sequence>
<feature type="domain" description="N-acetyltransferase" evidence="3">
    <location>
        <begin position="3"/>
        <end position="148"/>
    </location>
</feature>
<keyword evidence="1 4" id="KW-0808">Transferase</keyword>
<dbReference type="Proteomes" id="UP000263595">
    <property type="component" value="Unassembled WGS sequence"/>
</dbReference>
<dbReference type="InterPro" id="IPR016181">
    <property type="entry name" value="Acyl_CoA_acyltransferase"/>
</dbReference>
<evidence type="ECO:0000313" key="5">
    <source>
        <dbReference type="Proteomes" id="UP000263595"/>
    </source>
</evidence>
<keyword evidence="5" id="KW-1185">Reference proteome</keyword>
<protein>
    <submittedName>
        <fullName evidence="4">N-acetyltransferase GCN5</fullName>
    </submittedName>
</protein>
<dbReference type="CDD" id="cd04301">
    <property type="entry name" value="NAT_SF"/>
    <property type="match status" value="1"/>
</dbReference>
<dbReference type="AlphaFoldDB" id="A0A383RR67"/>
<evidence type="ECO:0000313" key="4">
    <source>
        <dbReference type="EMBL" id="SYX89036.1"/>
    </source>
</evidence>
<dbReference type="Pfam" id="PF00583">
    <property type="entry name" value="Acetyltransf_1"/>
    <property type="match status" value="1"/>
</dbReference>
<dbReference type="InterPro" id="IPR000182">
    <property type="entry name" value="GNAT_dom"/>
</dbReference>
<dbReference type="PANTHER" id="PTHR43877">
    <property type="entry name" value="AMINOALKYLPHOSPHONATE N-ACETYLTRANSFERASE-RELATED-RELATED"/>
    <property type="match status" value="1"/>
</dbReference>
<evidence type="ECO:0000256" key="2">
    <source>
        <dbReference type="ARBA" id="ARBA00023315"/>
    </source>
</evidence>
<dbReference type="Gene3D" id="3.40.630.30">
    <property type="match status" value="1"/>
</dbReference>
<dbReference type="GO" id="GO:0016747">
    <property type="term" value="F:acyltransferase activity, transferring groups other than amino-acyl groups"/>
    <property type="evidence" value="ECO:0007669"/>
    <property type="project" value="InterPro"/>
</dbReference>
<proteinExistence type="predicted"/>
<dbReference type="PROSITE" id="PS51186">
    <property type="entry name" value="GNAT"/>
    <property type="match status" value="1"/>
</dbReference>